<feature type="chain" id="PRO_5040819314" evidence="1">
    <location>
        <begin position="26"/>
        <end position="1019"/>
    </location>
</feature>
<dbReference type="EMBL" id="BSET01000002">
    <property type="protein sequence ID" value="GLK02670.1"/>
    <property type="molecule type" value="Genomic_DNA"/>
</dbReference>
<reference evidence="2" key="1">
    <citation type="journal article" date="2014" name="Int. J. Syst. Evol. Microbiol.">
        <title>Complete genome sequence of Corynebacterium casei LMG S-19264T (=DSM 44701T), isolated from a smear-ripened cheese.</title>
        <authorList>
            <consortium name="US DOE Joint Genome Institute (JGI-PGF)"/>
            <person name="Walter F."/>
            <person name="Albersmeier A."/>
            <person name="Kalinowski J."/>
            <person name="Ruckert C."/>
        </authorList>
    </citation>
    <scope>NUCLEOTIDE SEQUENCE</scope>
    <source>
        <strain evidence="2">VKM Ac-1958</strain>
    </source>
</reference>
<gene>
    <name evidence="2" type="ORF">GCM10017596_23850</name>
</gene>
<accession>A0A9W6HVE2</accession>
<proteinExistence type="predicted"/>
<evidence type="ECO:0000313" key="3">
    <source>
        <dbReference type="Proteomes" id="UP001142325"/>
    </source>
</evidence>
<name>A0A9W6HVE2_9MICO</name>
<dbReference type="RefSeq" id="WP_204937513.1">
    <property type="nucleotide sequence ID" value="NZ_BAAAUM010000002.1"/>
</dbReference>
<organism evidence="2 3">
    <name type="scientific">Microbacterium keratanolyticum</name>
    <dbReference type="NCBI Taxonomy" id="67574"/>
    <lineage>
        <taxon>Bacteria</taxon>
        <taxon>Bacillati</taxon>
        <taxon>Actinomycetota</taxon>
        <taxon>Actinomycetes</taxon>
        <taxon>Micrococcales</taxon>
        <taxon>Microbacteriaceae</taxon>
        <taxon>Microbacterium</taxon>
    </lineage>
</organism>
<evidence type="ECO:0000256" key="1">
    <source>
        <dbReference type="SAM" id="SignalP"/>
    </source>
</evidence>
<sequence length="1019" mass="107214">MTSAVAGVVVVSLTSVGLTAVPAAAATGDERENLQMVQSVQAPRFAVAPDQIPVRDSVVGRGIPLGDDPAQRIDLGSLARAHSSALVRVTVQEPSADATVRTAGRTDVLFAPAGVTTSTTLLLPVTGGEISLSADRADVPVRVEALAFMGGLENSPGATIALAEPVLRADTTVSHGGTYLSTTPIWFGVTGDGGVPTEARSVYVSVDVTVATDDVLFLGDGQQLALSAGRSIVTTVVDADMQGGVSATLRSGTGDLRASVLGWVVEAVEGASNANFRGSYVLSTENRAPVSGRATPYAPLSLDAADHGDIDYALVLVSATAGTRADTTTLAWEHPLSGRASGVAVDREAASAPQLALVPVDQDEASVAPRRGAATLTVQTLGGFLGDPEQAQGDEAATITITAPRDLDSLDISNTGFFRIEGVVTAGPNAVDRVEISSPSVGFIANAELDYDGDKITWSLRTLAPEDGDFTYVARVFDRADPTRARDEDEVRITLDVADADDEVVSPDVRTYNLDPANPEFRAIDENTVAFVSRPDLEPGQILVSGPVVGAESGLFARVSHLDVIDGEWVVSLTDAELNDAFFQTDIDETIEYGEDSPIQVTDLLATAADPDTLIEGTYAPVSADGTVGPEVSVDDYEIAQGSSAMTAGTNAELRTGEDVDLTLGADDFDIDPADFETQCRQAGSDGQEPVGEEIDENGEWHPTVNLTASPSTACPSSRLGIDLHGTWSTGLDANILFGLENGKPKVINATHLEPWEFDAAQARQLDTRAAIGITAGGEVTLSLDFVLKVKMDLKWAVWKSKIKIVEFTNVVTSTFKANASLRAFFEAEGKLNFRLDVAEVALPTSVFVVLGVPIAITNRLNFAIAVTGKLKAEVAIPAVGLERVDRFGFTYSSAKGIERVKNDTPTKYVTPSLQKLGSSTEISLEGGIAVGPEGTYRSRIYSFAGPDLGVSAQAGVEGKAATTLLPPREVEAEVQVYLAIGITGQVKLTLLKWDLVNLKLFAIGVRLNLFTKKWKFTL</sequence>
<dbReference type="AlphaFoldDB" id="A0A9W6HVE2"/>
<dbReference type="Proteomes" id="UP001142325">
    <property type="component" value="Unassembled WGS sequence"/>
</dbReference>
<keyword evidence="1" id="KW-0732">Signal</keyword>
<feature type="signal peptide" evidence="1">
    <location>
        <begin position="1"/>
        <end position="25"/>
    </location>
</feature>
<evidence type="ECO:0000313" key="2">
    <source>
        <dbReference type="EMBL" id="GLK02670.1"/>
    </source>
</evidence>
<protein>
    <submittedName>
        <fullName evidence="2">Uncharacterized protein</fullName>
    </submittedName>
</protein>
<comment type="caution">
    <text evidence="2">The sequence shown here is derived from an EMBL/GenBank/DDBJ whole genome shotgun (WGS) entry which is preliminary data.</text>
</comment>
<keyword evidence="3" id="KW-1185">Reference proteome</keyword>
<reference evidence="2" key="2">
    <citation type="submission" date="2023-01" db="EMBL/GenBank/DDBJ databases">
        <authorList>
            <person name="Sun Q."/>
            <person name="Evtushenko L."/>
        </authorList>
    </citation>
    <scope>NUCLEOTIDE SEQUENCE</scope>
    <source>
        <strain evidence="2">VKM Ac-1958</strain>
    </source>
</reference>